<feature type="transmembrane region" description="Helical" evidence="1">
    <location>
        <begin position="29"/>
        <end position="52"/>
    </location>
</feature>
<accession>N1V6Z3</accession>
<keyword evidence="1" id="KW-0472">Membrane</keyword>
<reference evidence="2 3" key="1">
    <citation type="journal article" date="2013" name="Genome Announc.">
        <title>Draft Genome Sequence of Arthrobacter crystallopoietes Strain BAB-32, Revealing Genes for Bioremediation.</title>
        <authorList>
            <person name="Joshi M.N."/>
            <person name="Pandit A.S."/>
            <person name="Sharma A."/>
            <person name="Pandya R.V."/>
            <person name="Desai S.M."/>
            <person name="Saxena A.K."/>
            <person name="Bagatharia S.B."/>
        </authorList>
    </citation>
    <scope>NUCLEOTIDE SEQUENCE [LARGE SCALE GENOMIC DNA]</scope>
    <source>
        <strain evidence="2 3">BAB-32</strain>
    </source>
</reference>
<keyword evidence="1" id="KW-0812">Transmembrane</keyword>
<protein>
    <submittedName>
        <fullName evidence="2">Uncharacterized protein</fullName>
    </submittedName>
</protein>
<evidence type="ECO:0000313" key="3">
    <source>
        <dbReference type="Proteomes" id="UP000010729"/>
    </source>
</evidence>
<proteinExistence type="predicted"/>
<gene>
    <name evidence="2" type="ORF">D477_002688</name>
</gene>
<evidence type="ECO:0000313" key="2">
    <source>
        <dbReference type="EMBL" id="EMY35764.1"/>
    </source>
</evidence>
<keyword evidence="1" id="KW-1133">Transmembrane helix</keyword>
<comment type="caution">
    <text evidence="2">The sequence shown here is derived from an EMBL/GenBank/DDBJ whole genome shotgun (WGS) entry which is preliminary data.</text>
</comment>
<dbReference type="AlphaFoldDB" id="N1V6Z3"/>
<feature type="non-terminal residue" evidence="2">
    <location>
        <position position="60"/>
    </location>
</feature>
<keyword evidence="3" id="KW-1185">Reference proteome</keyword>
<dbReference type="EMBL" id="ANPE02000063">
    <property type="protein sequence ID" value="EMY35764.1"/>
    <property type="molecule type" value="Genomic_DNA"/>
</dbReference>
<name>N1V6Z3_9MICC</name>
<dbReference type="Proteomes" id="UP000010729">
    <property type="component" value="Unassembled WGS sequence"/>
</dbReference>
<sequence length="60" mass="5916">MVGVDVARCVALIGIVVINMLPSGGAADAVWTLTGGRAAALFALIAGISIALQSGGRRPP</sequence>
<evidence type="ECO:0000256" key="1">
    <source>
        <dbReference type="SAM" id="Phobius"/>
    </source>
</evidence>
<organism evidence="2 3">
    <name type="scientific">Arthrobacter crystallopoietes BAB-32</name>
    <dbReference type="NCBI Taxonomy" id="1246476"/>
    <lineage>
        <taxon>Bacteria</taxon>
        <taxon>Bacillati</taxon>
        <taxon>Actinomycetota</taxon>
        <taxon>Actinomycetes</taxon>
        <taxon>Micrococcales</taxon>
        <taxon>Micrococcaceae</taxon>
        <taxon>Crystallibacter</taxon>
    </lineage>
</organism>